<organism evidence="1">
    <name type="scientific">Salix viminalis</name>
    <name type="common">Common osier</name>
    <name type="synonym">Basket willow</name>
    <dbReference type="NCBI Taxonomy" id="40686"/>
    <lineage>
        <taxon>Eukaryota</taxon>
        <taxon>Viridiplantae</taxon>
        <taxon>Streptophyta</taxon>
        <taxon>Embryophyta</taxon>
        <taxon>Tracheophyta</taxon>
        <taxon>Spermatophyta</taxon>
        <taxon>Magnoliopsida</taxon>
        <taxon>eudicotyledons</taxon>
        <taxon>Gunneridae</taxon>
        <taxon>Pentapetalae</taxon>
        <taxon>rosids</taxon>
        <taxon>fabids</taxon>
        <taxon>Malpighiales</taxon>
        <taxon>Salicaceae</taxon>
        <taxon>Saliceae</taxon>
        <taxon>Salix</taxon>
    </lineage>
</organism>
<dbReference type="AlphaFoldDB" id="A0A6N2LRH6"/>
<accession>A0A6N2LRH6</accession>
<name>A0A6N2LRH6_SALVM</name>
<reference evidence="1" key="1">
    <citation type="submission" date="2019-03" db="EMBL/GenBank/DDBJ databases">
        <authorList>
            <person name="Mank J."/>
            <person name="Almeida P."/>
        </authorList>
    </citation>
    <scope>NUCLEOTIDE SEQUENCE</scope>
    <source>
        <strain evidence="1">78183</strain>
    </source>
</reference>
<gene>
    <name evidence="1" type="ORF">SVIM_LOCUS268033</name>
</gene>
<sequence length="81" mass="9382">MQVWALSVARQTHKKQARRIQVGNLIQLLASRLLVQVEKLRFVQTELFLNSLEKTQTTSQLHCEHRSLIGYLTVPRTSRAI</sequence>
<evidence type="ECO:0000313" key="1">
    <source>
        <dbReference type="EMBL" id="VFU43937.1"/>
    </source>
</evidence>
<dbReference type="EMBL" id="CAADRP010001596">
    <property type="protein sequence ID" value="VFU43937.1"/>
    <property type="molecule type" value="Genomic_DNA"/>
</dbReference>
<protein>
    <submittedName>
        <fullName evidence="1">Uncharacterized protein</fullName>
    </submittedName>
</protein>
<proteinExistence type="predicted"/>